<accession>A0A316UUM2</accession>
<dbReference type="RefSeq" id="XP_025363306.1">
    <property type="nucleotide sequence ID" value="XM_025504699.1"/>
</dbReference>
<dbReference type="STRING" id="1569628.A0A316UUM2"/>
<keyword evidence="3" id="KW-1185">Reference proteome</keyword>
<evidence type="ECO:0000256" key="1">
    <source>
        <dbReference type="SAM" id="SignalP"/>
    </source>
</evidence>
<feature type="signal peptide" evidence="1">
    <location>
        <begin position="1"/>
        <end position="19"/>
    </location>
</feature>
<evidence type="ECO:0000313" key="2">
    <source>
        <dbReference type="EMBL" id="PWN28694.1"/>
    </source>
</evidence>
<dbReference type="Gene3D" id="3.20.20.80">
    <property type="entry name" value="Glycosidases"/>
    <property type="match status" value="1"/>
</dbReference>
<keyword evidence="1" id="KW-0732">Signal</keyword>
<dbReference type="GeneID" id="37026522"/>
<organism evidence="2 3">
    <name type="scientific">Jaminaea rosea</name>
    <dbReference type="NCBI Taxonomy" id="1569628"/>
    <lineage>
        <taxon>Eukaryota</taxon>
        <taxon>Fungi</taxon>
        <taxon>Dikarya</taxon>
        <taxon>Basidiomycota</taxon>
        <taxon>Ustilaginomycotina</taxon>
        <taxon>Exobasidiomycetes</taxon>
        <taxon>Microstromatales</taxon>
        <taxon>Microstromatales incertae sedis</taxon>
        <taxon>Jaminaea</taxon>
    </lineage>
</organism>
<dbReference type="InterPro" id="IPR017853">
    <property type="entry name" value="GH"/>
</dbReference>
<reference evidence="2 3" key="1">
    <citation type="journal article" date="2018" name="Mol. Biol. Evol.">
        <title>Broad Genomic Sampling Reveals a Smut Pathogenic Ancestry of the Fungal Clade Ustilaginomycotina.</title>
        <authorList>
            <person name="Kijpornyongpan T."/>
            <person name="Mondo S.J."/>
            <person name="Barry K."/>
            <person name="Sandor L."/>
            <person name="Lee J."/>
            <person name="Lipzen A."/>
            <person name="Pangilinan J."/>
            <person name="LaButti K."/>
            <person name="Hainaut M."/>
            <person name="Henrissat B."/>
            <person name="Grigoriev I.V."/>
            <person name="Spatafora J.W."/>
            <person name="Aime M.C."/>
        </authorList>
    </citation>
    <scope>NUCLEOTIDE SEQUENCE [LARGE SCALE GENOMIC DNA]</scope>
    <source>
        <strain evidence="2 3">MCA 5214</strain>
    </source>
</reference>
<sequence length="482" mass="51245">MRFLILPAAIAAASSLAAAAPITERAAGDTTTVSLDTCSGTPALYGAGMLYGISGTDTPPQSCAHTYPWPRTAPDYADLKINYQSSGGAQSDASPGGFATSASSYRQRFDTVVAAFKRIRQNNGVLIIKLADLWGADETGGANFPVGAAEGANFPFPGDGGDWSKFDAFMQQIIDDVRANGMAVEGATQLELWNEPDINFGGRPQEQFNEMYVRGTKALHAAFPQGGGSFLPLVGPSTSSNPAAKNAWWQSFLAYLQANGGTASQPDVWNWHMEEGGNNDPIPPAEALPGFVQQYGLTTGLGLQNNEFGVRDQQKPAYSAWFYARYERLRFNGLRGNWEGGAKLNDYLADLLIKNADGSYSTNGEYVTHQTYVRDLDGSPCKTTSGSSVDSFATGAAGKVKALIGSQFFTGTFDVNFDSMNTYFGGATSVKATIYNIAYNNGGVVTEKTLSSTKDVQVANGRAVLSIDAANGSDAWYVELSA</sequence>
<evidence type="ECO:0000313" key="3">
    <source>
        <dbReference type="Proteomes" id="UP000245884"/>
    </source>
</evidence>
<feature type="chain" id="PRO_5016377197" description="Glycoside hydrolase" evidence="1">
    <location>
        <begin position="20"/>
        <end position="482"/>
    </location>
</feature>
<dbReference type="OrthoDB" id="3445803at2759"/>
<protein>
    <recommendedName>
        <fullName evidence="4">Glycoside hydrolase</fullName>
    </recommendedName>
</protein>
<name>A0A316UUM2_9BASI</name>
<dbReference type="EMBL" id="KZ819664">
    <property type="protein sequence ID" value="PWN28694.1"/>
    <property type="molecule type" value="Genomic_DNA"/>
</dbReference>
<dbReference type="Proteomes" id="UP000245884">
    <property type="component" value="Unassembled WGS sequence"/>
</dbReference>
<dbReference type="AlphaFoldDB" id="A0A316UUM2"/>
<evidence type="ECO:0008006" key="4">
    <source>
        <dbReference type="Google" id="ProtNLM"/>
    </source>
</evidence>
<proteinExistence type="predicted"/>
<dbReference type="SUPFAM" id="SSF51445">
    <property type="entry name" value="(Trans)glycosidases"/>
    <property type="match status" value="1"/>
</dbReference>
<gene>
    <name evidence="2" type="ORF">BDZ90DRAFT_226084</name>
</gene>